<dbReference type="Proteomes" id="UP000765509">
    <property type="component" value="Unassembled WGS sequence"/>
</dbReference>
<gene>
    <name evidence="1" type="ORF">O181_013597</name>
</gene>
<dbReference type="EMBL" id="AVOT02003567">
    <property type="protein sequence ID" value="MBW0473882.1"/>
    <property type="molecule type" value="Genomic_DNA"/>
</dbReference>
<comment type="caution">
    <text evidence="1">The sequence shown here is derived from an EMBL/GenBank/DDBJ whole genome shotgun (WGS) entry which is preliminary data.</text>
</comment>
<proteinExistence type="predicted"/>
<evidence type="ECO:0000313" key="2">
    <source>
        <dbReference type="Proteomes" id="UP000765509"/>
    </source>
</evidence>
<sequence>MKTKPNRGKGYTAGNSYITEVAIDSKPTKRLLEPGAFCSCVGKLFLKNCVPNLEDRLLPIDGLKLNSARNQINKLGIIENTVIFPHSNGDLRINVEFSFIKNCSSTHFLLGNYYLIMYGIDLHNNKDRYFTIGDNNHQKSASLPFQDRLL</sequence>
<protein>
    <submittedName>
        <fullName evidence="1">Uncharacterized protein</fullName>
    </submittedName>
</protein>
<dbReference type="AlphaFoldDB" id="A0A9Q3BZZ4"/>
<reference evidence="1" key="1">
    <citation type="submission" date="2021-03" db="EMBL/GenBank/DDBJ databases">
        <title>Draft genome sequence of rust myrtle Austropuccinia psidii MF-1, a brazilian biotype.</title>
        <authorList>
            <person name="Quecine M.C."/>
            <person name="Pachon D.M.R."/>
            <person name="Bonatelli M.L."/>
            <person name="Correr F.H."/>
            <person name="Franceschini L.M."/>
            <person name="Leite T.F."/>
            <person name="Margarido G.R.A."/>
            <person name="Almeida C.A."/>
            <person name="Ferrarezi J.A."/>
            <person name="Labate C.A."/>
        </authorList>
    </citation>
    <scope>NUCLEOTIDE SEQUENCE</scope>
    <source>
        <strain evidence="1">MF-1</strain>
    </source>
</reference>
<name>A0A9Q3BZZ4_9BASI</name>
<keyword evidence="2" id="KW-1185">Reference proteome</keyword>
<evidence type="ECO:0000313" key="1">
    <source>
        <dbReference type="EMBL" id="MBW0473882.1"/>
    </source>
</evidence>
<accession>A0A9Q3BZZ4</accession>
<organism evidence="1 2">
    <name type="scientific">Austropuccinia psidii MF-1</name>
    <dbReference type="NCBI Taxonomy" id="1389203"/>
    <lineage>
        <taxon>Eukaryota</taxon>
        <taxon>Fungi</taxon>
        <taxon>Dikarya</taxon>
        <taxon>Basidiomycota</taxon>
        <taxon>Pucciniomycotina</taxon>
        <taxon>Pucciniomycetes</taxon>
        <taxon>Pucciniales</taxon>
        <taxon>Sphaerophragmiaceae</taxon>
        <taxon>Austropuccinia</taxon>
    </lineage>
</organism>